<name>A0ABS9ZXN7_9SPHI</name>
<feature type="compositionally biased region" description="Gly residues" evidence="1">
    <location>
        <begin position="299"/>
        <end position="313"/>
    </location>
</feature>
<evidence type="ECO:0008006" key="5">
    <source>
        <dbReference type="Google" id="ProtNLM"/>
    </source>
</evidence>
<dbReference type="Proteomes" id="UP001165460">
    <property type="component" value="Unassembled WGS sequence"/>
</dbReference>
<organism evidence="3 4">
    <name type="scientific">Pedobacter montanisoli</name>
    <dbReference type="NCBI Taxonomy" id="2923277"/>
    <lineage>
        <taxon>Bacteria</taxon>
        <taxon>Pseudomonadati</taxon>
        <taxon>Bacteroidota</taxon>
        <taxon>Sphingobacteriia</taxon>
        <taxon>Sphingobacteriales</taxon>
        <taxon>Sphingobacteriaceae</taxon>
        <taxon>Pedobacter</taxon>
    </lineage>
</organism>
<evidence type="ECO:0000256" key="2">
    <source>
        <dbReference type="SAM" id="SignalP"/>
    </source>
</evidence>
<proteinExistence type="predicted"/>
<dbReference type="EMBL" id="JALGBH010000002">
    <property type="protein sequence ID" value="MCJ0743059.1"/>
    <property type="molecule type" value="Genomic_DNA"/>
</dbReference>
<protein>
    <recommendedName>
        <fullName evidence="5">Prolyl-tRNA synthetase</fullName>
    </recommendedName>
</protein>
<feature type="compositionally biased region" description="Low complexity" evidence="1">
    <location>
        <begin position="280"/>
        <end position="298"/>
    </location>
</feature>
<dbReference type="RefSeq" id="WP_243362088.1">
    <property type="nucleotide sequence ID" value="NZ_JALGBH010000002.1"/>
</dbReference>
<evidence type="ECO:0000256" key="1">
    <source>
        <dbReference type="SAM" id="MobiDB-lite"/>
    </source>
</evidence>
<evidence type="ECO:0000313" key="4">
    <source>
        <dbReference type="Proteomes" id="UP001165460"/>
    </source>
</evidence>
<gene>
    <name evidence="3" type="ORF">MMF97_10080</name>
</gene>
<accession>A0ABS9ZXN7</accession>
<dbReference type="PROSITE" id="PS51257">
    <property type="entry name" value="PROKAR_LIPOPROTEIN"/>
    <property type="match status" value="1"/>
</dbReference>
<sequence length="313" mass="35371">MKPKQLLVTVLAFTALFAVSCSTSKLAQQAALQDDVYNSTAQAKEYKPAPPVQYDEYRRLNDSTYVSSDPNYDMDYYSRIDRFYYGNRLRPYYDDYYNYYGYNSWYDPYYRGYYYNGMYDPWYSSYYSWYSPYYNWRYYGSPYYWSTWGPYSYYNPWYGGYGWGGGYWGNGYWGGGYWGGNVIVRNNENYRPRPVRGGDNGVGYRPNGTVIDRTGGTAGRTGGIVDNGNYGRTGGRPEAYNPTTNGTSTNRTTQSRPSRGPETRPSYTPDRPTYTPPPSSSSSERTGGSTSSGSSSGSSTGGGGGRPSRGGGR</sequence>
<keyword evidence="4" id="KW-1185">Reference proteome</keyword>
<feature type="compositionally biased region" description="Low complexity" evidence="1">
    <location>
        <begin position="241"/>
        <end position="253"/>
    </location>
</feature>
<reference evidence="3" key="1">
    <citation type="submission" date="2022-03" db="EMBL/GenBank/DDBJ databases">
        <authorList>
            <person name="Woo C.Y."/>
        </authorList>
    </citation>
    <scope>NUCLEOTIDE SEQUENCE</scope>
    <source>
        <strain evidence="3">CYS-01</strain>
    </source>
</reference>
<comment type="caution">
    <text evidence="3">The sequence shown here is derived from an EMBL/GenBank/DDBJ whole genome shotgun (WGS) entry which is preliminary data.</text>
</comment>
<feature type="signal peptide" evidence="2">
    <location>
        <begin position="1"/>
        <end position="27"/>
    </location>
</feature>
<feature type="compositionally biased region" description="Low complexity" evidence="1">
    <location>
        <begin position="263"/>
        <end position="273"/>
    </location>
</feature>
<feature type="region of interest" description="Disordered" evidence="1">
    <location>
        <begin position="191"/>
        <end position="313"/>
    </location>
</feature>
<keyword evidence="2" id="KW-0732">Signal</keyword>
<evidence type="ECO:0000313" key="3">
    <source>
        <dbReference type="EMBL" id="MCJ0743059.1"/>
    </source>
</evidence>
<feature type="chain" id="PRO_5047174717" description="Prolyl-tRNA synthetase" evidence="2">
    <location>
        <begin position="28"/>
        <end position="313"/>
    </location>
</feature>